<dbReference type="EMBL" id="MH937647">
    <property type="protein sequence ID" value="QBM08825.1"/>
    <property type="molecule type" value="Genomic_DNA"/>
</dbReference>
<proteinExistence type="predicted"/>
<dbReference type="EMBL" id="MH937630">
    <property type="protein sequence ID" value="QBM08604.1"/>
    <property type="molecule type" value="Genomic_DNA"/>
</dbReference>
<evidence type="ECO:0000313" key="3">
    <source>
        <dbReference type="EMBL" id="QBM08591.1"/>
    </source>
</evidence>
<dbReference type="GeneID" id="39722222"/>
<evidence type="ECO:0000313" key="18">
    <source>
        <dbReference type="EMBL" id="QBM08916.1"/>
    </source>
</evidence>
<keyword evidence="2" id="KW-0496">Mitochondrion</keyword>
<dbReference type="EMBL" id="MH937649">
    <property type="protein sequence ID" value="QBM08851.1"/>
    <property type="molecule type" value="Genomic_DNA"/>
</dbReference>
<evidence type="ECO:0000313" key="4">
    <source>
        <dbReference type="EMBL" id="QBM08604.1"/>
    </source>
</evidence>
<evidence type="ECO:0000313" key="2">
    <source>
        <dbReference type="EMBL" id="AWV83474.1"/>
    </source>
</evidence>
<dbReference type="EMBL" id="MH937637">
    <property type="protein sequence ID" value="QBM08695.1"/>
    <property type="molecule type" value="Genomic_DNA"/>
</dbReference>
<dbReference type="EMBL" id="MH937636">
    <property type="protein sequence ID" value="QBM08682.1"/>
    <property type="molecule type" value="Genomic_DNA"/>
</dbReference>
<dbReference type="EMBL" id="MH937644">
    <property type="protein sequence ID" value="QBM08786.1"/>
    <property type="molecule type" value="Genomic_DNA"/>
</dbReference>
<dbReference type="EMBL" id="MG737739">
    <property type="protein sequence ID" value="AWV83474.1"/>
    <property type="molecule type" value="Genomic_DNA"/>
</dbReference>
<evidence type="ECO:0000313" key="6">
    <source>
        <dbReference type="EMBL" id="QBM08695.1"/>
    </source>
</evidence>
<dbReference type="EMBL" id="MH937650">
    <property type="protein sequence ID" value="QBM08864.1"/>
    <property type="molecule type" value="Genomic_DNA"/>
</dbReference>
<dbReference type="AlphaFoldDB" id="A0A3Q8GAD6"/>
<evidence type="ECO:0000313" key="16">
    <source>
        <dbReference type="EMBL" id="QBM08890.1"/>
    </source>
</evidence>
<keyword evidence="1" id="KW-1133">Transmembrane helix</keyword>
<dbReference type="EMBL" id="MH937654">
    <property type="protein sequence ID" value="QBM08916.1"/>
    <property type="molecule type" value="Genomic_DNA"/>
</dbReference>
<feature type="transmembrane region" description="Helical" evidence="1">
    <location>
        <begin position="6"/>
        <end position="29"/>
    </location>
</feature>
<evidence type="ECO:0000313" key="15">
    <source>
        <dbReference type="EMBL" id="QBM08877.1"/>
    </source>
</evidence>
<accession>A0A3Q8GAD6</accession>
<evidence type="ECO:0000313" key="14">
    <source>
        <dbReference type="EMBL" id="QBM08864.1"/>
    </source>
</evidence>
<evidence type="ECO:0000313" key="7">
    <source>
        <dbReference type="EMBL" id="QBM08773.1"/>
    </source>
</evidence>
<reference evidence="2" key="1">
    <citation type="journal article" date="2018" name="J. Hered.">
        <title>One hundred mitochondrial genomes of cicadas.</title>
        <authorList>
            <person name="Lukasik P."/>
            <person name="Chong R.A."/>
            <person name="Nazario K."/>
            <person name="Matsuura Y."/>
            <person name="Bublitz D."/>
            <person name="Campbell M.A."/>
            <person name="Meyer M."/>
            <person name="Van Leuven J.T."/>
            <person name="Pessacq P."/>
            <person name="Veloso C."/>
            <person name="Simon C."/>
            <person name="McCutcheon J.P."/>
        </authorList>
    </citation>
    <scope>NUCLEOTIDE SEQUENCE</scope>
    <source>
        <strain evidence="2">MAGCAS</strain>
        <tissue evidence="2">Bacteriome</tissue>
    </source>
</reference>
<dbReference type="EMBL" id="MH937652">
    <property type="protein sequence ID" value="QBM08890.1"/>
    <property type="molecule type" value="Genomic_DNA"/>
</dbReference>
<dbReference type="EMBL" id="MH937653">
    <property type="protein sequence ID" value="QBM08903.1"/>
    <property type="molecule type" value="Genomic_DNA"/>
</dbReference>
<dbReference type="EMBL" id="MH937645">
    <property type="protein sequence ID" value="QBM08799.1"/>
    <property type="molecule type" value="Genomic_DNA"/>
</dbReference>
<protein>
    <submittedName>
        <fullName evidence="2">ATP synthase F0 subunit 8</fullName>
    </submittedName>
</protein>
<evidence type="ECO:0000313" key="12">
    <source>
        <dbReference type="EMBL" id="QBM08838.1"/>
    </source>
</evidence>
<dbReference type="EMBL" id="MH937657">
    <property type="protein sequence ID" value="QBM08955.1"/>
    <property type="molecule type" value="Genomic_DNA"/>
</dbReference>
<dbReference type="EMBL" id="MH937643">
    <property type="protein sequence ID" value="QBM08773.1"/>
    <property type="molecule type" value="Genomic_DNA"/>
</dbReference>
<evidence type="ECO:0000256" key="1">
    <source>
        <dbReference type="SAM" id="Phobius"/>
    </source>
</evidence>
<evidence type="ECO:0000313" key="8">
    <source>
        <dbReference type="EMBL" id="QBM08786.1"/>
    </source>
</evidence>
<dbReference type="EMBL" id="MH937629">
    <property type="protein sequence ID" value="QBM08591.1"/>
    <property type="molecule type" value="Genomic_DNA"/>
</dbReference>
<dbReference type="EMBL" id="MH937646">
    <property type="protein sequence ID" value="QBM08812.1"/>
    <property type="molecule type" value="Genomic_DNA"/>
</dbReference>
<evidence type="ECO:0000313" key="10">
    <source>
        <dbReference type="EMBL" id="QBM08812.1"/>
    </source>
</evidence>
<evidence type="ECO:0000313" key="9">
    <source>
        <dbReference type="EMBL" id="QBM08799.1"/>
    </source>
</evidence>
<dbReference type="EMBL" id="MH937648">
    <property type="protein sequence ID" value="QBM08838.1"/>
    <property type="molecule type" value="Genomic_DNA"/>
</dbReference>
<evidence type="ECO:0000313" key="19">
    <source>
        <dbReference type="EMBL" id="QBM08929.1"/>
    </source>
</evidence>
<dbReference type="RefSeq" id="YP_009590087.1">
    <property type="nucleotide sequence ID" value="NC_041653.1"/>
</dbReference>
<evidence type="ECO:0000313" key="5">
    <source>
        <dbReference type="EMBL" id="QBM08682.1"/>
    </source>
</evidence>
<dbReference type="EMBL" id="MH937655">
    <property type="protein sequence ID" value="QBM08929.1"/>
    <property type="molecule type" value="Genomic_DNA"/>
</dbReference>
<evidence type="ECO:0000313" key="13">
    <source>
        <dbReference type="EMBL" id="QBM08851.1"/>
    </source>
</evidence>
<gene>
    <name evidence="2" type="primary">atp8</name>
</gene>
<geneLocation type="mitochondrion" evidence="2"/>
<reference evidence="3" key="2">
    <citation type="journal article" date="2019" name="Mol. Biol. Evol.">
        <title>Mitochondrial genomics reveals shared phylogeographic patterns and demographic history among three periodical cicada species groups.</title>
        <authorList>
            <person name="Du Z."/>
            <person name="Hasegawa H."/>
            <person name="Cooley J.R."/>
            <person name="Simon C."/>
            <person name="Yoshimura J."/>
            <person name="Cai W."/>
            <person name="Sota T."/>
            <person name="Li H."/>
        </authorList>
    </citation>
    <scope>NUCLEOTIDE SEQUENCE</scope>
    <source>
        <strain evidence="3">MT49</strain>
        <strain evidence="4">MT50</strain>
        <strain evidence="5">MT56</strain>
        <strain evidence="6">MT57</strain>
        <strain evidence="7">MT63</strain>
        <strain evidence="8">MT64</strain>
        <strain evidence="9">MT65</strain>
        <strain evidence="10">MT66</strain>
        <strain evidence="11">MT67</strain>
        <strain evidence="12">MT68</strain>
        <strain evidence="13">MT69</strain>
        <strain evidence="14">MT70</strain>
        <strain evidence="15">MT71</strain>
        <strain evidence="16">MT72</strain>
        <strain evidence="17">MT73</strain>
        <strain evidence="18">MT74</strain>
        <strain evidence="19">MT75</strain>
        <strain evidence="20">MT77</strain>
    </source>
</reference>
<sequence length="51" mass="6305">MPQMSPMNWCFLVLFFLLIITLIMTFIYFSFMKIPSMNLTNNFNNLYNWLW</sequence>
<evidence type="ECO:0000313" key="17">
    <source>
        <dbReference type="EMBL" id="QBM08903.1"/>
    </source>
</evidence>
<evidence type="ECO:0000313" key="20">
    <source>
        <dbReference type="EMBL" id="QBM08955.1"/>
    </source>
</evidence>
<evidence type="ECO:0000313" key="11">
    <source>
        <dbReference type="EMBL" id="QBM08825.1"/>
    </source>
</evidence>
<name>A0A3Q8GAD6_9HEMI</name>
<keyword evidence="1" id="KW-0472">Membrane</keyword>
<dbReference type="EMBL" id="MH937651">
    <property type="protein sequence ID" value="QBM08877.1"/>
    <property type="molecule type" value="Genomic_DNA"/>
</dbReference>
<organism evidence="2">
    <name type="scientific">Magicicada cassinii</name>
    <name type="common">seventeen-year cicada</name>
    <dbReference type="NCBI Taxonomy" id="38086"/>
    <lineage>
        <taxon>Eukaryota</taxon>
        <taxon>Metazoa</taxon>
        <taxon>Ecdysozoa</taxon>
        <taxon>Arthropoda</taxon>
        <taxon>Hexapoda</taxon>
        <taxon>Insecta</taxon>
        <taxon>Pterygota</taxon>
        <taxon>Neoptera</taxon>
        <taxon>Paraneoptera</taxon>
        <taxon>Hemiptera</taxon>
        <taxon>Auchenorrhyncha</taxon>
        <taxon>Cicadoidea</taxon>
        <taxon>Cicadidae</taxon>
        <taxon>Cicadettinae</taxon>
        <taxon>Lamotialnini</taxon>
        <taxon>Magicicada</taxon>
        <taxon>cassini group</taxon>
    </lineage>
</organism>
<keyword evidence="1" id="KW-0812">Transmembrane</keyword>